<proteinExistence type="predicted"/>
<protein>
    <submittedName>
        <fullName evidence="1">Uncharacterized protein</fullName>
    </submittedName>
</protein>
<sequence>MSRYAQHLAGRSYGRLGTVVTEPPQITIHGYVNTHALRRAVERSITTQDRLEIVRDPIVVLEQAQGYSFLFLSERGVVVLTREGMVRTTYGSSDFDDKIRQILTDAGVA</sequence>
<name>A0A3S5GYP0_9BACT</name>
<dbReference type="AlphaFoldDB" id="A0A3S5GYP0"/>
<dbReference type="EMBL" id="MH908924">
    <property type="protein sequence ID" value="AYM54559.1"/>
    <property type="molecule type" value="Genomic_DNA"/>
</dbReference>
<organism evidence="1">
    <name type="scientific">Racemicystis crocea</name>
    <dbReference type="NCBI Taxonomy" id="1707966"/>
    <lineage>
        <taxon>Bacteria</taxon>
        <taxon>Pseudomonadati</taxon>
        <taxon>Myxococcota</taxon>
        <taxon>Polyangia</taxon>
        <taxon>Polyangiales</taxon>
        <taxon>Polyangiaceae</taxon>
    </lineage>
</organism>
<evidence type="ECO:0000313" key="1">
    <source>
        <dbReference type="EMBL" id="AYM54559.1"/>
    </source>
</evidence>
<reference evidence="1" key="1">
    <citation type="journal article" date="2018" name="J. Ind. Microbiol. Biotechnol.">
        <title>Genome mining reveals uncommon alkylpyrones as type III PKS products from myxobacteria.</title>
        <authorList>
            <person name="Hug J.J."/>
            <person name="Panter F."/>
            <person name="Krug D."/>
            <person name="Muller R."/>
        </authorList>
    </citation>
    <scope>NUCLEOTIDE SEQUENCE</scope>
    <source>
        <strain evidence="1">SBSr021</strain>
    </source>
</reference>
<accession>A0A3S5GYP0</accession>